<dbReference type="AlphaFoldDB" id="A0A5C5ZGI0"/>
<dbReference type="Proteomes" id="UP000316213">
    <property type="component" value="Unassembled WGS sequence"/>
</dbReference>
<gene>
    <name evidence="1" type="ORF">Pla100_60670</name>
</gene>
<sequence>MSFALSIDTVQLPNDRAVECVFIDRERQRCFTGGEAGFGGMLQLQVDATDGFGYHAIDGEVVKAPLGQHAAFIVWKVAAVTGDELLAGPHMIEEPDAVNRS</sequence>
<accession>A0A5C5ZGI0</accession>
<protein>
    <submittedName>
        <fullName evidence="1">Uncharacterized protein</fullName>
    </submittedName>
</protein>
<proteinExistence type="predicted"/>
<reference evidence="1 2" key="1">
    <citation type="submission" date="2019-02" db="EMBL/GenBank/DDBJ databases">
        <title>Deep-cultivation of Planctomycetes and their phenomic and genomic characterization uncovers novel biology.</title>
        <authorList>
            <person name="Wiegand S."/>
            <person name="Jogler M."/>
            <person name="Boedeker C."/>
            <person name="Pinto D."/>
            <person name="Vollmers J."/>
            <person name="Rivas-Marin E."/>
            <person name="Kohn T."/>
            <person name="Peeters S.H."/>
            <person name="Heuer A."/>
            <person name="Rast P."/>
            <person name="Oberbeckmann S."/>
            <person name="Bunk B."/>
            <person name="Jeske O."/>
            <person name="Meyerdierks A."/>
            <person name="Storesund J.E."/>
            <person name="Kallscheuer N."/>
            <person name="Luecker S."/>
            <person name="Lage O.M."/>
            <person name="Pohl T."/>
            <person name="Merkel B.J."/>
            <person name="Hornburger P."/>
            <person name="Mueller R.-W."/>
            <person name="Bruemmer F."/>
            <person name="Labrenz M."/>
            <person name="Spormann A.M."/>
            <person name="Op Den Camp H."/>
            <person name="Overmann J."/>
            <person name="Amann R."/>
            <person name="Jetten M.S.M."/>
            <person name="Mascher T."/>
            <person name="Medema M.H."/>
            <person name="Devos D.P."/>
            <person name="Kaster A.-K."/>
            <person name="Ovreas L."/>
            <person name="Rohde M."/>
            <person name="Galperin M.Y."/>
            <person name="Jogler C."/>
        </authorList>
    </citation>
    <scope>NUCLEOTIDE SEQUENCE [LARGE SCALE GENOMIC DNA]</scope>
    <source>
        <strain evidence="1 2">Pla100</strain>
    </source>
</reference>
<evidence type="ECO:0000313" key="2">
    <source>
        <dbReference type="Proteomes" id="UP000316213"/>
    </source>
</evidence>
<keyword evidence="2" id="KW-1185">Reference proteome</keyword>
<comment type="caution">
    <text evidence="1">The sequence shown here is derived from an EMBL/GenBank/DDBJ whole genome shotgun (WGS) entry which is preliminary data.</text>
</comment>
<dbReference type="EMBL" id="SJPM01000033">
    <property type="protein sequence ID" value="TWT86442.1"/>
    <property type="molecule type" value="Genomic_DNA"/>
</dbReference>
<organism evidence="1 2">
    <name type="scientific">Neorhodopirellula pilleata</name>
    <dbReference type="NCBI Taxonomy" id="2714738"/>
    <lineage>
        <taxon>Bacteria</taxon>
        <taxon>Pseudomonadati</taxon>
        <taxon>Planctomycetota</taxon>
        <taxon>Planctomycetia</taxon>
        <taxon>Pirellulales</taxon>
        <taxon>Pirellulaceae</taxon>
        <taxon>Neorhodopirellula</taxon>
    </lineage>
</organism>
<name>A0A5C5ZGI0_9BACT</name>
<evidence type="ECO:0000313" key="1">
    <source>
        <dbReference type="EMBL" id="TWT86442.1"/>
    </source>
</evidence>